<dbReference type="EMBL" id="CP022196">
    <property type="protein sequence ID" value="ATG49143.1"/>
    <property type="molecule type" value="Genomic_DNA"/>
</dbReference>
<dbReference type="SMART" id="SM00823">
    <property type="entry name" value="PKS_PP"/>
    <property type="match status" value="1"/>
</dbReference>
<dbReference type="RefSeq" id="WP_096806716.1">
    <property type="nucleotide sequence ID" value="NZ_CP022196.1"/>
</dbReference>
<evidence type="ECO:0000259" key="3">
    <source>
        <dbReference type="PROSITE" id="PS50075"/>
    </source>
</evidence>
<evidence type="ECO:0000256" key="2">
    <source>
        <dbReference type="ARBA" id="ARBA00022553"/>
    </source>
</evidence>
<dbReference type="GO" id="GO:0043041">
    <property type="term" value="P:amino acid activation for nonribosomal peptide biosynthetic process"/>
    <property type="evidence" value="ECO:0007669"/>
    <property type="project" value="TreeGrafter"/>
</dbReference>
<gene>
    <name evidence="4" type="ORF">CEW89_17150</name>
</gene>
<dbReference type="InterPro" id="IPR001031">
    <property type="entry name" value="Thioesterase"/>
</dbReference>
<dbReference type="InterPro" id="IPR020806">
    <property type="entry name" value="PKS_PP-bd"/>
</dbReference>
<keyword evidence="1" id="KW-0596">Phosphopantetheine</keyword>
<dbReference type="PANTHER" id="PTHR45527:SF1">
    <property type="entry name" value="FATTY ACID SYNTHASE"/>
    <property type="match status" value="1"/>
</dbReference>
<organism evidence="4 5">
    <name type="scientific">Celeribacter ethanolicus</name>
    <dbReference type="NCBI Taxonomy" id="1758178"/>
    <lineage>
        <taxon>Bacteria</taxon>
        <taxon>Pseudomonadati</taxon>
        <taxon>Pseudomonadota</taxon>
        <taxon>Alphaproteobacteria</taxon>
        <taxon>Rhodobacterales</taxon>
        <taxon>Roseobacteraceae</taxon>
        <taxon>Celeribacter</taxon>
    </lineage>
</organism>
<name>A0A291GF22_9RHOB</name>
<dbReference type="Proteomes" id="UP000217935">
    <property type="component" value="Chromosome"/>
</dbReference>
<dbReference type="InterPro" id="IPR029058">
    <property type="entry name" value="AB_hydrolase_fold"/>
</dbReference>
<keyword evidence="5" id="KW-1185">Reference proteome</keyword>
<dbReference type="PANTHER" id="PTHR45527">
    <property type="entry name" value="NONRIBOSOMAL PEPTIDE SYNTHETASE"/>
    <property type="match status" value="1"/>
</dbReference>
<evidence type="ECO:0000256" key="1">
    <source>
        <dbReference type="ARBA" id="ARBA00022450"/>
    </source>
</evidence>
<feature type="domain" description="Carrier" evidence="3">
    <location>
        <begin position="18"/>
        <end position="93"/>
    </location>
</feature>
<dbReference type="SUPFAM" id="SSF53474">
    <property type="entry name" value="alpha/beta-Hydrolases"/>
    <property type="match status" value="1"/>
</dbReference>
<dbReference type="InterPro" id="IPR036736">
    <property type="entry name" value="ACP-like_sf"/>
</dbReference>
<dbReference type="GO" id="GO:0044550">
    <property type="term" value="P:secondary metabolite biosynthetic process"/>
    <property type="evidence" value="ECO:0007669"/>
    <property type="project" value="TreeGrafter"/>
</dbReference>
<dbReference type="STRING" id="1758178.GCA_001550095_01112"/>
<keyword evidence="2" id="KW-0597">Phosphoprotein</keyword>
<sequence length="364" mass="40492">MLDTTARDALRLAYDFAPPETERERLVCGIFSDVMKVAPVGLDDDFYDLGGDSLMGEQISLMIQEKTGKDFAVSALFDYPTPRLISEFLQDSKAEIAPNSHPIFVVHGKGGYTAPRPEFYAGLSQGTKLVMFELPGIRTRTDYPRDIPAVAAAYVTQIMRDYPTGPVLLSAFCAGGLIAIEMMAQLKAAGREVPGLVLLDPSAPRRVLDRHRLQSKIETGNANTLDRLRHRLRYTPRTPNAFDRLRDRIERGLRLLATLDDARKASRKKQGAFWKYRDAGFRILPRASLIVAYRFAWPAPYTGKVTIIASQQRAKALACETSVWQRFIPNRTVEVLSETHGDIGQANAGAVAARMEQLLLEPLA</sequence>
<dbReference type="GO" id="GO:0031177">
    <property type="term" value="F:phosphopantetheine binding"/>
    <property type="evidence" value="ECO:0007669"/>
    <property type="project" value="InterPro"/>
</dbReference>
<proteinExistence type="predicted"/>
<reference evidence="4 5" key="1">
    <citation type="submission" date="2017-06" db="EMBL/GenBank/DDBJ databases">
        <title>Celeribacter sp. TSPH2 complete genome sequence.</title>
        <authorList>
            <person name="Woo J.-H."/>
            <person name="Kim H.-S."/>
        </authorList>
    </citation>
    <scope>NUCLEOTIDE SEQUENCE [LARGE SCALE GENOMIC DNA]</scope>
    <source>
        <strain evidence="4 5">TSPH2</strain>
    </source>
</reference>
<protein>
    <recommendedName>
        <fullName evidence="3">Carrier domain-containing protein</fullName>
    </recommendedName>
</protein>
<dbReference type="InterPro" id="IPR009081">
    <property type="entry name" value="PP-bd_ACP"/>
</dbReference>
<dbReference type="GO" id="GO:0005737">
    <property type="term" value="C:cytoplasm"/>
    <property type="evidence" value="ECO:0007669"/>
    <property type="project" value="TreeGrafter"/>
</dbReference>
<dbReference type="Pfam" id="PF00975">
    <property type="entry name" value="Thioesterase"/>
    <property type="match status" value="1"/>
</dbReference>
<dbReference type="KEGG" id="ceh:CEW89_17150"/>
<dbReference type="PROSITE" id="PS50075">
    <property type="entry name" value="CARRIER"/>
    <property type="match status" value="1"/>
</dbReference>
<evidence type="ECO:0000313" key="5">
    <source>
        <dbReference type="Proteomes" id="UP000217935"/>
    </source>
</evidence>
<evidence type="ECO:0000313" key="4">
    <source>
        <dbReference type="EMBL" id="ATG49143.1"/>
    </source>
</evidence>
<accession>A0A291GF22</accession>
<dbReference type="Pfam" id="PF00550">
    <property type="entry name" value="PP-binding"/>
    <property type="match status" value="1"/>
</dbReference>
<dbReference type="Gene3D" id="1.10.1200.10">
    <property type="entry name" value="ACP-like"/>
    <property type="match status" value="1"/>
</dbReference>
<dbReference type="Gene3D" id="3.40.50.1820">
    <property type="entry name" value="alpha/beta hydrolase"/>
    <property type="match status" value="1"/>
</dbReference>
<dbReference type="AlphaFoldDB" id="A0A291GF22"/>
<dbReference type="OrthoDB" id="7851559at2"/>
<dbReference type="SUPFAM" id="SSF47336">
    <property type="entry name" value="ACP-like"/>
    <property type="match status" value="1"/>
</dbReference>